<reference evidence="2" key="1">
    <citation type="submission" date="2017-09" db="EMBL/GenBank/DDBJ databases">
        <title>Depth-based differentiation of microbial function through sediment-hosted aquifers and enrichment of novel symbionts in the deep terrestrial subsurface.</title>
        <authorList>
            <person name="Probst A.J."/>
            <person name="Ladd B."/>
            <person name="Jarett J.K."/>
            <person name="Geller-Mcgrath D.E."/>
            <person name="Sieber C.M.K."/>
            <person name="Emerson J.B."/>
            <person name="Anantharaman K."/>
            <person name="Thomas B.C."/>
            <person name="Malmstrom R."/>
            <person name="Stieglmeier M."/>
            <person name="Klingl A."/>
            <person name="Woyke T."/>
            <person name="Ryan C.M."/>
            <person name="Banfield J.F."/>
        </authorList>
    </citation>
    <scope>NUCLEOTIDE SEQUENCE [LARGE SCALE GENOMIC DNA]</scope>
</reference>
<proteinExistence type="predicted"/>
<comment type="caution">
    <text evidence="1">The sequence shown here is derived from an EMBL/GenBank/DDBJ whole genome shotgun (WGS) entry which is preliminary data.</text>
</comment>
<sequence length="121" mass="13688">MDKKEATDAMRKSKEIITIGKRKFLIAFGDGLIYQKETIRDWQNATDEAGVDGFLVIFNINTALFFRGRQSDFDAVPFCRYMGGGGREGNGGFSVNRDVAATNFLEIKNEIIEKMREFFAV</sequence>
<accession>A0A2M6WLV8</accession>
<protein>
    <recommendedName>
        <fullName evidence="3">DHHA1 domain-containing protein</fullName>
    </recommendedName>
</protein>
<gene>
    <name evidence="1" type="ORF">COU00_02340</name>
</gene>
<dbReference type="AlphaFoldDB" id="A0A2M6WLV8"/>
<evidence type="ECO:0000313" key="2">
    <source>
        <dbReference type="Proteomes" id="UP000229335"/>
    </source>
</evidence>
<evidence type="ECO:0008006" key="3">
    <source>
        <dbReference type="Google" id="ProtNLM"/>
    </source>
</evidence>
<name>A0A2M6WLV8_9BACT</name>
<dbReference type="EMBL" id="PFAS01000039">
    <property type="protein sequence ID" value="PIT93811.1"/>
    <property type="molecule type" value="Genomic_DNA"/>
</dbReference>
<dbReference type="Proteomes" id="UP000229335">
    <property type="component" value="Unassembled WGS sequence"/>
</dbReference>
<evidence type="ECO:0000313" key="1">
    <source>
        <dbReference type="EMBL" id="PIT93811.1"/>
    </source>
</evidence>
<organism evidence="1 2">
    <name type="scientific">Candidatus Falkowbacteria bacterium CG10_big_fil_rev_8_21_14_0_10_43_11</name>
    <dbReference type="NCBI Taxonomy" id="1974568"/>
    <lineage>
        <taxon>Bacteria</taxon>
        <taxon>Candidatus Falkowiibacteriota</taxon>
    </lineage>
</organism>